<feature type="transmembrane region" description="Helical" evidence="1">
    <location>
        <begin position="170"/>
        <end position="188"/>
    </location>
</feature>
<accession>A0A108U675</accession>
<dbReference type="RefSeq" id="WP_051546891.1">
    <property type="nucleotide sequence ID" value="NZ_JAJA02000001.1"/>
</dbReference>
<dbReference type="InterPro" id="IPR026467">
    <property type="entry name" value="Ser/Gly_Cys_C_dom"/>
</dbReference>
<evidence type="ECO:0000256" key="1">
    <source>
        <dbReference type="SAM" id="Phobius"/>
    </source>
</evidence>
<name>A0A108U675_9GAMM</name>
<dbReference type="AlphaFoldDB" id="A0A108U675"/>
<evidence type="ECO:0008006" key="4">
    <source>
        <dbReference type="Google" id="ProtNLM"/>
    </source>
</evidence>
<keyword evidence="1" id="KW-1133">Transmembrane helix</keyword>
<proteinExistence type="predicted"/>
<evidence type="ECO:0000313" key="3">
    <source>
        <dbReference type="Proteomes" id="UP000023435"/>
    </source>
</evidence>
<keyword evidence="3" id="KW-1185">Reference proteome</keyword>
<organism evidence="2 3">
    <name type="scientific">Lysobacter capsici AZ78</name>
    <dbReference type="NCBI Taxonomy" id="1444315"/>
    <lineage>
        <taxon>Bacteria</taxon>
        <taxon>Pseudomonadati</taxon>
        <taxon>Pseudomonadota</taxon>
        <taxon>Gammaproteobacteria</taxon>
        <taxon>Lysobacterales</taxon>
        <taxon>Lysobacteraceae</taxon>
        <taxon>Lysobacter</taxon>
    </lineage>
</organism>
<feature type="transmembrane region" description="Helical" evidence="1">
    <location>
        <begin position="200"/>
        <end position="221"/>
    </location>
</feature>
<sequence length="487" mass="53331">MSDPNTAATDAAQWTSEQKALWERLREHRFDEPGSDEFALRVAKDARLHLDDAQAAIEEYRRFCFLAVAAGHPVTPSQRVDQVWHTHITDTRGYQAFCQQVLKQPLHHVPSRGGVAEDRRHEAQYADTLDSYRRYFGPLPERIWPDARIAQKVRALSLGSEREPSNSLRWLVRTGSITAIAYILLASYCERLNPLHWTGGAFLLWYLTLMFASLRLSGWLLRHGRNHGDRARRKAEPWELAYLAGGAMRVADAVVAELLARDLVVLEFDRKDLNAARNNDQVWLRPQPQIPAQMEALPPILREAMDTIIASRKNLSHILGLLRQRYEGMDEELERAGLANTAEQRFKAKLWSLVPPVAVIVLGVSKIVIGLQGDHPVAFLVVLTVLMMLITLVRMAIPVDAISHAGEWELYRARRRANESPGDALTYVALIGPAALMGTPLDGYNLVREPAGHGGVGSGGDGGGGGGGGDGGGGGGCGGGCGGCGGS</sequence>
<feature type="transmembrane region" description="Helical" evidence="1">
    <location>
        <begin position="350"/>
        <end position="371"/>
    </location>
</feature>
<keyword evidence="1" id="KW-0812">Transmembrane</keyword>
<evidence type="ECO:0000313" key="2">
    <source>
        <dbReference type="EMBL" id="KWS03296.1"/>
    </source>
</evidence>
<comment type="caution">
    <text evidence="2">The sequence shown here is derived from an EMBL/GenBank/DDBJ whole genome shotgun (WGS) entry which is preliminary data.</text>
</comment>
<dbReference type="EMBL" id="JAJA02000001">
    <property type="protein sequence ID" value="KWS03296.1"/>
    <property type="molecule type" value="Genomic_DNA"/>
</dbReference>
<dbReference type="NCBIfam" id="TIGR04222">
    <property type="entry name" value="near_uncomplex"/>
    <property type="match status" value="1"/>
</dbReference>
<protein>
    <recommendedName>
        <fullName evidence="4">TIGR04222 domain-containing membrane protein</fullName>
    </recommendedName>
</protein>
<feature type="transmembrane region" description="Helical" evidence="1">
    <location>
        <begin position="377"/>
        <end position="397"/>
    </location>
</feature>
<keyword evidence="1" id="KW-0472">Membrane</keyword>
<gene>
    <name evidence="2" type="ORF">AZ78_0842</name>
</gene>
<dbReference type="Proteomes" id="UP000023435">
    <property type="component" value="Unassembled WGS sequence"/>
</dbReference>
<reference evidence="2 3" key="1">
    <citation type="journal article" date="2014" name="Genome Announc.">
        <title>Draft Genome Sequence of Lysobacter capsici AZ78, a Bacterium Antagonistic to Plant-Pathogenic Oomycetes.</title>
        <authorList>
            <person name="Puopolo G."/>
            <person name="Sonego P."/>
            <person name="Engelen K."/>
            <person name="Pertot I."/>
        </authorList>
    </citation>
    <scope>NUCLEOTIDE SEQUENCE [LARGE SCALE GENOMIC DNA]</scope>
    <source>
        <strain evidence="2 3">AZ78</strain>
    </source>
</reference>